<dbReference type="Ensembl" id="ENSACOT00000018553.1">
    <property type="protein sequence ID" value="ENSACOP00000017898.1"/>
    <property type="gene ID" value="ENSACOG00000012380.1"/>
</dbReference>
<feature type="transmembrane region" description="Helical" evidence="11">
    <location>
        <begin position="66"/>
        <end position="89"/>
    </location>
</feature>
<keyword evidence="4 11" id="KW-1133">Transmembrane helix</keyword>
<keyword evidence="8 9" id="KW-0807">Transducer</keyword>
<evidence type="ECO:0000256" key="10">
    <source>
        <dbReference type="SAM" id="MobiDB-lite"/>
    </source>
</evidence>
<evidence type="ECO:0000256" key="9">
    <source>
        <dbReference type="RuleBase" id="RU000688"/>
    </source>
</evidence>
<evidence type="ECO:0000256" key="5">
    <source>
        <dbReference type="ARBA" id="ARBA00023040"/>
    </source>
</evidence>
<dbReference type="GO" id="GO:0005886">
    <property type="term" value="C:plasma membrane"/>
    <property type="evidence" value="ECO:0007669"/>
    <property type="project" value="UniProtKB-SubCell"/>
</dbReference>
<feature type="domain" description="G-protein coupled receptors family 1 profile" evidence="12">
    <location>
        <begin position="49"/>
        <end position="331"/>
    </location>
</feature>
<dbReference type="SUPFAM" id="SSF81321">
    <property type="entry name" value="Family A G protein-coupled receptor-like"/>
    <property type="match status" value="1"/>
</dbReference>
<feature type="transmembrane region" description="Helical" evidence="11">
    <location>
        <begin position="275"/>
        <end position="295"/>
    </location>
</feature>
<evidence type="ECO:0000256" key="11">
    <source>
        <dbReference type="SAM" id="Phobius"/>
    </source>
</evidence>
<feature type="transmembrane region" description="Helical" evidence="11">
    <location>
        <begin position="195"/>
        <end position="216"/>
    </location>
</feature>
<dbReference type="Gene3D" id="1.20.1070.10">
    <property type="entry name" value="Rhodopsin 7-helix transmembrane proteins"/>
    <property type="match status" value="1"/>
</dbReference>
<dbReference type="PROSITE" id="PS00237">
    <property type="entry name" value="G_PROTEIN_RECEP_F1_1"/>
    <property type="match status" value="1"/>
</dbReference>
<evidence type="ECO:0000256" key="3">
    <source>
        <dbReference type="ARBA" id="ARBA00022692"/>
    </source>
</evidence>
<comment type="subcellular location">
    <subcellularLocation>
        <location evidence="1">Cell membrane</location>
        <topology evidence="1">Multi-pass membrane protein</topology>
    </subcellularLocation>
</comment>
<accession>A0A8B9IZM9</accession>
<feature type="transmembrane region" description="Helical" evidence="11">
    <location>
        <begin position="33"/>
        <end position="57"/>
    </location>
</feature>
<protein>
    <submittedName>
        <fullName evidence="13">G protein-coupled receptor 62</fullName>
    </submittedName>
</protein>
<keyword evidence="3 9" id="KW-0812">Transmembrane</keyword>
<dbReference type="Proteomes" id="UP000694522">
    <property type="component" value="Unplaced"/>
</dbReference>
<dbReference type="InterPro" id="IPR017452">
    <property type="entry name" value="GPCR_Rhodpsn_7TM"/>
</dbReference>
<feature type="transmembrane region" description="Helical" evidence="11">
    <location>
        <begin position="109"/>
        <end position="128"/>
    </location>
</feature>
<evidence type="ECO:0000256" key="6">
    <source>
        <dbReference type="ARBA" id="ARBA00023136"/>
    </source>
</evidence>
<feature type="transmembrane region" description="Helical" evidence="11">
    <location>
        <begin position="148"/>
        <end position="171"/>
    </location>
</feature>
<dbReference type="PANTHER" id="PTHR22752:SF11">
    <property type="entry name" value="G-PROTEIN COUPLED RECEPTOR 62"/>
    <property type="match status" value="1"/>
</dbReference>
<reference evidence="13" key="2">
    <citation type="submission" date="2025-09" db="UniProtKB">
        <authorList>
            <consortium name="Ensembl"/>
        </authorList>
    </citation>
    <scope>IDENTIFICATION</scope>
</reference>
<dbReference type="Pfam" id="PF00001">
    <property type="entry name" value="7tm_1"/>
    <property type="match status" value="1"/>
</dbReference>
<evidence type="ECO:0000259" key="12">
    <source>
        <dbReference type="PROSITE" id="PS50262"/>
    </source>
</evidence>
<evidence type="ECO:0000256" key="7">
    <source>
        <dbReference type="ARBA" id="ARBA00023170"/>
    </source>
</evidence>
<dbReference type="CDD" id="cd15220">
    <property type="entry name" value="7tmA_GPR61_GPR62-like"/>
    <property type="match status" value="1"/>
</dbReference>
<dbReference type="PRINTS" id="PR00237">
    <property type="entry name" value="GPCRRHODOPSN"/>
</dbReference>
<evidence type="ECO:0000313" key="14">
    <source>
        <dbReference type="Proteomes" id="UP000694522"/>
    </source>
</evidence>
<evidence type="ECO:0000256" key="2">
    <source>
        <dbReference type="ARBA" id="ARBA00022475"/>
    </source>
</evidence>
<proteinExistence type="inferred from homology"/>
<feature type="compositionally biased region" description="Basic and acidic residues" evidence="10">
    <location>
        <begin position="414"/>
        <end position="425"/>
    </location>
</feature>
<evidence type="ECO:0000256" key="8">
    <source>
        <dbReference type="ARBA" id="ARBA00023224"/>
    </source>
</evidence>
<feature type="region of interest" description="Disordered" evidence="10">
    <location>
        <begin position="391"/>
        <end position="432"/>
    </location>
</feature>
<keyword evidence="6 11" id="KW-0472">Membrane</keyword>
<dbReference type="InterPro" id="IPR000276">
    <property type="entry name" value="GPCR_Rhodpsn"/>
</dbReference>
<dbReference type="GO" id="GO:0005768">
    <property type="term" value="C:endosome"/>
    <property type="evidence" value="ECO:0007669"/>
    <property type="project" value="TreeGrafter"/>
</dbReference>
<dbReference type="AlphaFoldDB" id="A0A8B9IZM9"/>
<keyword evidence="2" id="KW-1003">Cell membrane</keyword>
<evidence type="ECO:0000256" key="1">
    <source>
        <dbReference type="ARBA" id="ARBA00004651"/>
    </source>
</evidence>
<feature type="transmembrane region" description="Helical" evidence="11">
    <location>
        <begin position="315"/>
        <end position="334"/>
    </location>
</feature>
<organism evidence="13 14">
    <name type="scientific">Amazona collaria</name>
    <name type="common">yellow-billed parrot</name>
    <dbReference type="NCBI Taxonomy" id="241587"/>
    <lineage>
        <taxon>Eukaryota</taxon>
        <taxon>Metazoa</taxon>
        <taxon>Chordata</taxon>
        <taxon>Craniata</taxon>
        <taxon>Vertebrata</taxon>
        <taxon>Euteleostomi</taxon>
        <taxon>Archelosauria</taxon>
        <taxon>Archosauria</taxon>
        <taxon>Dinosauria</taxon>
        <taxon>Saurischia</taxon>
        <taxon>Theropoda</taxon>
        <taxon>Coelurosauria</taxon>
        <taxon>Aves</taxon>
        <taxon>Neognathae</taxon>
        <taxon>Neoaves</taxon>
        <taxon>Telluraves</taxon>
        <taxon>Australaves</taxon>
        <taxon>Psittaciformes</taxon>
        <taxon>Psittacidae</taxon>
        <taxon>Amazona</taxon>
    </lineage>
</organism>
<dbReference type="GO" id="GO:0004930">
    <property type="term" value="F:G protein-coupled receptor activity"/>
    <property type="evidence" value="ECO:0007669"/>
    <property type="project" value="UniProtKB-KW"/>
</dbReference>
<dbReference type="PANTHER" id="PTHR22752">
    <property type="entry name" value="G PROTEIN-COUPLED RECEPTOR"/>
    <property type="match status" value="1"/>
</dbReference>
<keyword evidence="7 9" id="KW-0675">Receptor</keyword>
<keyword evidence="5 9" id="KW-0297">G-protein coupled receptor</keyword>
<evidence type="ECO:0000313" key="13">
    <source>
        <dbReference type="Ensembl" id="ENSACOP00000017898.1"/>
    </source>
</evidence>
<dbReference type="GO" id="GO:0043235">
    <property type="term" value="C:receptor complex"/>
    <property type="evidence" value="ECO:0007669"/>
    <property type="project" value="TreeGrafter"/>
</dbReference>
<comment type="similarity">
    <text evidence="9">Belongs to the G-protein coupled receptor 1 family.</text>
</comment>
<reference evidence="13" key="1">
    <citation type="submission" date="2025-08" db="UniProtKB">
        <authorList>
            <consortium name="Ensembl"/>
        </authorList>
    </citation>
    <scope>IDENTIFICATION</scope>
</reference>
<keyword evidence="14" id="KW-1185">Reference proteome</keyword>
<evidence type="ECO:0000256" key="4">
    <source>
        <dbReference type="ARBA" id="ARBA00022989"/>
    </source>
</evidence>
<sequence length="455" mass="50312">RETPVGMASRTGLNTTDSLKLLPVPEQSIAQEVVGLLCMVLLTLTALVANTVVMAVIVKTPLLRKFIFVGHLCMVDLLSAIFLMPVGIISSSSCFSRVIYSIAECQGLIFLNVCFISASILTIAIISVERYYYIVHPMRYEVKMTIRLAVAGVIIIWVKSVLITVLALVGWPQDNGATSASRCTVYWSPGAHKKAFLIIFSIACFILPTIVIFAVYSSVYRVARMASQQHAPVQAQAVAPRHRSDSITSLVAISITRNLPVPRLAPERFLGSNKAILTLVLIVGQFLCCWLPFFAFHLHSSVAAGTEAGGHGEMLVTWIAYSSFAINPFFYGLLNRQIREELARLRRSCFNQPLGQELCLSISEASVQENFLQFLQRATCTLETHASCIRPRPSPRDRLDQTKASFPIPGQVPEESRCQGADERAPPSPSPCWDHLWPVGKSRCPLYPTQEQWTS</sequence>
<dbReference type="PROSITE" id="PS50262">
    <property type="entry name" value="G_PROTEIN_RECEP_F1_2"/>
    <property type="match status" value="1"/>
</dbReference>
<name>A0A8B9IZM9_9PSIT</name>